<reference evidence="1 2" key="2">
    <citation type="journal article" date="2017" name="Antonie Van Leeuwenhoek">
        <title>Rhizobium rhizosphaerae sp. nov., a novel species isolated from rice rhizosphere.</title>
        <authorList>
            <person name="Zhao J.J."/>
            <person name="Zhang J."/>
            <person name="Zhang R.J."/>
            <person name="Zhang C.W."/>
            <person name="Yin H.Q."/>
            <person name="Zhang X.X."/>
        </authorList>
    </citation>
    <scope>NUCLEOTIDE SEQUENCE [LARGE SCALE GENOMIC DNA]</scope>
    <source>
        <strain evidence="1 2">ACAM 611</strain>
    </source>
</reference>
<protein>
    <submittedName>
        <fullName evidence="1">Uncharacterized protein</fullName>
    </submittedName>
</protein>
<reference evidence="1 2" key="1">
    <citation type="journal article" date="2012" name="J. Bacteriol.">
        <title>Genome sequence of proteorhodopsin-containing sea ice bacterium Glaciecola punicea ACAM 611T.</title>
        <authorList>
            <person name="Qin Q.-L."/>
            <person name="Xie B.-B."/>
            <person name="Shu Y.-L."/>
            <person name="Rong J.-C."/>
            <person name="Zhao D.-L."/>
            <person name="Zhang X.-Y."/>
            <person name="Chen X.-L."/>
            <person name="Zhou B.-C."/>
            <person name="Zhanga Y.-Z."/>
        </authorList>
    </citation>
    <scope>NUCLEOTIDE SEQUENCE [LARGE SCALE GENOMIC DNA]</scope>
    <source>
        <strain evidence="1 2">ACAM 611</strain>
    </source>
</reference>
<dbReference type="EMBL" id="BAET01000018">
    <property type="protein sequence ID" value="GAB55876.1"/>
    <property type="molecule type" value="Genomic_DNA"/>
</dbReference>
<proteinExistence type="predicted"/>
<comment type="caution">
    <text evidence="1">The sequence shown here is derived from an EMBL/GenBank/DDBJ whole genome shotgun (WGS) entry which is preliminary data.</text>
</comment>
<evidence type="ECO:0000313" key="2">
    <source>
        <dbReference type="Proteomes" id="UP000053586"/>
    </source>
</evidence>
<keyword evidence="2" id="KW-1185">Reference proteome</keyword>
<dbReference type="Proteomes" id="UP000053586">
    <property type="component" value="Unassembled WGS sequence"/>
</dbReference>
<accession>H5TC49</accession>
<sequence length="64" mass="7474">MHKVMGTISDKEPAAKELEVTYDNRFELGTIYFFTLTVYYMQERMVNRNTCCFTCVSFAKPATM</sequence>
<organism evidence="1 2">
    <name type="scientific">Glaciecola punicea ACAM 611</name>
    <dbReference type="NCBI Taxonomy" id="1121923"/>
    <lineage>
        <taxon>Bacteria</taxon>
        <taxon>Pseudomonadati</taxon>
        <taxon>Pseudomonadota</taxon>
        <taxon>Gammaproteobacteria</taxon>
        <taxon>Alteromonadales</taxon>
        <taxon>Alteromonadaceae</taxon>
        <taxon>Glaciecola</taxon>
    </lineage>
</organism>
<gene>
    <name evidence="1" type="ORF">GPUN_1760</name>
</gene>
<dbReference type="AlphaFoldDB" id="H5TC49"/>
<evidence type="ECO:0000313" key="1">
    <source>
        <dbReference type="EMBL" id="GAB55876.1"/>
    </source>
</evidence>
<name>H5TC49_9ALTE</name>